<evidence type="ECO:0000259" key="1">
    <source>
        <dbReference type="SMART" id="SM00829"/>
    </source>
</evidence>
<protein>
    <submittedName>
        <fullName evidence="2">NAD(P)-dependent alcohol dehydrogenase</fullName>
    </submittedName>
</protein>
<dbReference type="GO" id="GO:0016491">
    <property type="term" value="F:oxidoreductase activity"/>
    <property type="evidence" value="ECO:0007669"/>
    <property type="project" value="InterPro"/>
</dbReference>
<gene>
    <name evidence="2" type="ORF">HH215_01570</name>
</gene>
<dbReference type="Pfam" id="PF13602">
    <property type="entry name" value="ADH_zinc_N_2"/>
    <property type="match status" value="1"/>
</dbReference>
<dbReference type="Gene3D" id="3.40.50.720">
    <property type="entry name" value="NAD(P)-binding Rossmann-like Domain"/>
    <property type="match status" value="1"/>
</dbReference>
<dbReference type="SMART" id="SM00829">
    <property type="entry name" value="PKS_ER"/>
    <property type="match status" value="1"/>
</dbReference>
<dbReference type="PANTHER" id="PTHR44013">
    <property type="entry name" value="ZINC-TYPE ALCOHOL DEHYDROGENASE-LIKE PROTEIN C16A3.02C"/>
    <property type="match status" value="1"/>
</dbReference>
<dbReference type="RefSeq" id="WP_169278304.1">
    <property type="nucleotide sequence ID" value="NZ_CP051680.1"/>
</dbReference>
<evidence type="ECO:0000313" key="2">
    <source>
        <dbReference type="EMBL" id="QJD81999.1"/>
    </source>
</evidence>
<dbReference type="InterPro" id="IPR020843">
    <property type="entry name" value="ER"/>
</dbReference>
<dbReference type="Proteomes" id="UP000502248">
    <property type="component" value="Chromosome"/>
</dbReference>
<dbReference type="SUPFAM" id="SSF50129">
    <property type="entry name" value="GroES-like"/>
    <property type="match status" value="1"/>
</dbReference>
<dbReference type="PANTHER" id="PTHR44013:SF1">
    <property type="entry name" value="ZINC-TYPE ALCOHOL DEHYDROGENASE-LIKE PROTEIN C16A3.02C"/>
    <property type="match status" value="1"/>
</dbReference>
<dbReference type="SUPFAM" id="SSF51735">
    <property type="entry name" value="NAD(P)-binding Rossmann-fold domains"/>
    <property type="match status" value="1"/>
</dbReference>
<name>A0A7Z2VFA2_9BACL</name>
<dbReference type="Pfam" id="PF08240">
    <property type="entry name" value="ADH_N"/>
    <property type="match status" value="1"/>
</dbReference>
<dbReference type="InterPro" id="IPR036291">
    <property type="entry name" value="NAD(P)-bd_dom_sf"/>
</dbReference>
<evidence type="ECO:0000313" key="3">
    <source>
        <dbReference type="Proteomes" id="UP000502248"/>
    </source>
</evidence>
<dbReference type="AlphaFoldDB" id="A0A7Z2VFA2"/>
<dbReference type="CDD" id="cd08267">
    <property type="entry name" value="MDR1"/>
    <property type="match status" value="1"/>
</dbReference>
<organism evidence="2 3">
    <name type="scientific">Cohnella herbarum</name>
    <dbReference type="NCBI Taxonomy" id="2728023"/>
    <lineage>
        <taxon>Bacteria</taxon>
        <taxon>Bacillati</taxon>
        <taxon>Bacillota</taxon>
        <taxon>Bacilli</taxon>
        <taxon>Bacillales</taxon>
        <taxon>Paenibacillaceae</taxon>
        <taxon>Cohnella</taxon>
    </lineage>
</organism>
<keyword evidence="3" id="KW-1185">Reference proteome</keyword>
<dbReference type="InterPro" id="IPR052733">
    <property type="entry name" value="Chloroplast_QOR"/>
</dbReference>
<accession>A0A7Z2VFA2</accession>
<reference evidence="2 3" key="1">
    <citation type="submission" date="2020-04" db="EMBL/GenBank/DDBJ databases">
        <title>Genome sequencing of novel species.</title>
        <authorList>
            <person name="Heo J."/>
            <person name="Kim S.-J."/>
            <person name="Kim J.-S."/>
            <person name="Hong S.-B."/>
            <person name="Kwon S.-W."/>
        </authorList>
    </citation>
    <scope>NUCLEOTIDE SEQUENCE [LARGE SCALE GENOMIC DNA]</scope>
    <source>
        <strain evidence="2 3">MFER-1</strain>
    </source>
</reference>
<dbReference type="Gene3D" id="3.90.180.10">
    <property type="entry name" value="Medium-chain alcohol dehydrogenases, catalytic domain"/>
    <property type="match status" value="1"/>
</dbReference>
<dbReference type="InterPro" id="IPR013154">
    <property type="entry name" value="ADH-like_N"/>
</dbReference>
<feature type="domain" description="Enoyl reductase (ER)" evidence="1">
    <location>
        <begin position="10"/>
        <end position="318"/>
    </location>
</feature>
<sequence length="324" mass="35011">MKAVLCTQYGSPDVLQLQEVEKPTAKDNEILIRIHAAVVGPSDCAFRKADTFMIRLVFGLTKPRNPRQGVEFAGEVEAVGSVVKLFKKGDRVFGMSPNQFGAHAEYICLPEGKTVAIQPANATYEDAAAVCDGGLTALTFLRDLANVRSGQQVLINGASGAVGAYAVQLAKYYGAEVTGVCSTANVQLVKSLGADKVVDYTKEDFTRIGQVYDVIFDAVGKSSFSRSKGSLKPNGVYLNTVLTMGILLRMLWTTVTGGKRAKFTTAGLKQNKANFDFLKELVEAGKIKAVIDRRYSLDQISEAHRYVDTGRKKGNVVITLGKPN</sequence>
<dbReference type="InterPro" id="IPR011032">
    <property type="entry name" value="GroES-like_sf"/>
</dbReference>
<dbReference type="KEGG" id="cheb:HH215_01570"/>
<dbReference type="EMBL" id="CP051680">
    <property type="protein sequence ID" value="QJD81999.1"/>
    <property type="molecule type" value="Genomic_DNA"/>
</dbReference>
<proteinExistence type="predicted"/>